<accession>A0A2A9HEV0</accession>
<reference evidence="2 3" key="1">
    <citation type="submission" date="2017-09" db="EMBL/GenBank/DDBJ databases">
        <title>Sequencing the genomes of two abundant thermophiles in Great Basin hot springs: Thermocrinis jamiesonii and novel Chloroflexi Thermoflexus hugenholtzii.</title>
        <authorList>
            <person name="Hedlund B."/>
        </authorList>
    </citation>
    <scope>NUCLEOTIDE SEQUENCE [LARGE SCALE GENOMIC DNA]</scope>
    <source>
        <strain evidence="2 3">G233</strain>
    </source>
</reference>
<keyword evidence="3" id="KW-1185">Reference proteome</keyword>
<dbReference type="Pfam" id="PF13380">
    <property type="entry name" value="CoA_binding_2"/>
    <property type="match status" value="1"/>
</dbReference>
<dbReference type="InterPro" id="IPR032875">
    <property type="entry name" value="Succ_CoA_lig_flav_dom"/>
</dbReference>
<dbReference type="Proteomes" id="UP000223071">
    <property type="component" value="Unassembled WGS sequence"/>
</dbReference>
<sequence>MAVPGHRLDRMFNPKVVAVIGDKGPGYMWLHNNLPLKERGGRLYSVQLDEKEIPGIEALGVQNFKSVLEVPEPIDYALVAVPRQVSPYVLKDLIAAGAGGAGFFTSGFAETGEELGIRLQEQLASMAREAGFNLVGPNCMGLYLPKAGVRFNVDAPVTDAGEIGFLSQSGTHGIMFSLVAAANGMYISKCASFGNAIVLDVSDYLEYLMLDDETKVIGMYVEGVKDGRRFFATLKEACRRKPVVVWKGGQTEAGARATMSHTGSLAAPQAVWDGMMRQCGAITTNNLDETIDAMKMLLRAKTPRGDGMALLAQTGGQSVSMTDAFAKAGLRVPRFTDATYTALGEFFNIVGGSYQNPLDMAGTIQGNMETLDRILRIVDADPNVDGMAMELSALFAARQWKAKPETLDRTIATLADHMARSEKPFVAVLHPAHEAEYVASIMPKFNEAGVPVFQSFERAAAAYRRALDFARRRGPSAIAGSAEV</sequence>
<comment type="caution">
    <text evidence="2">The sequence shown here is derived from an EMBL/GenBank/DDBJ whole genome shotgun (WGS) entry which is preliminary data.</text>
</comment>
<dbReference type="AlphaFoldDB" id="A0A2A9HEV0"/>
<evidence type="ECO:0000259" key="1">
    <source>
        <dbReference type="SMART" id="SM00881"/>
    </source>
</evidence>
<organism evidence="2 3">
    <name type="scientific">Tepidiforma thermophila (strain KCTC 52669 / CGMCC 1.13589 / G233)</name>
    <dbReference type="NCBI Taxonomy" id="2761530"/>
    <lineage>
        <taxon>Bacteria</taxon>
        <taxon>Bacillati</taxon>
        <taxon>Chloroflexota</taxon>
        <taxon>Tepidiformia</taxon>
        <taxon>Tepidiformales</taxon>
        <taxon>Tepidiformaceae</taxon>
        <taxon>Tepidiforma</taxon>
    </lineage>
</organism>
<name>A0A2A9HEV0_TEPT2</name>
<dbReference type="PANTHER" id="PTHR42793:SF1">
    <property type="entry name" value="PEPTIDYL-LYSINE N-ACETYLTRANSFERASE PATZ"/>
    <property type="match status" value="1"/>
</dbReference>
<dbReference type="PANTHER" id="PTHR42793">
    <property type="entry name" value="COA BINDING DOMAIN CONTAINING PROTEIN"/>
    <property type="match status" value="1"/>
</dbReference>
<dbReference type="RefSeq" id="WP_098503711.1">
    <property type="nucleotide sequence ID" value="NZ_PDJQ01000001.1"/>
</dbReference>
<dbReference type="Gene3D" id="3.40.50.261">
    <property type="entry name" value="Succinyl-CoA synthetase domains"/>
    <property type="match status" value="2"/>
</dbReference>
<dbReference type="Gene3D" id="3.40.50.720">
    <property type="entry name" value="NAD(P)-binding Rossmann-like Domain"/>
    <property type="match status" value="1"/>
</dbReference>
<proteinExistence type="predicted"/>
<dbReference type="SUPFAM" id="SSF52210">
    <property type="entry name" value="Succinyl-CoA synthetase domains"/>
    <property type="match status" value="2"/>
</dbReference>
<dbReference type="InterPro" id="IPR016102">
    <property type="entry name" value="Succinyl-CoA_synth-like"/>
</dbReference>
<dbReference type="SMART" id="SM00881">
    <property type="entry name" value="CoA_binding"/>
    <property type="match status" value="1"/>
</dbReference>
<dbReference type="EMBL" id="PDJQ01000001">
    <property type="protein sequence ID" value="PFG74318.1"/>
    <property type="molecule type" value="Genomic_DNA"/>
</dbReference>
<dbReference type="SUPFAM" id="SSF51735">
    <property type="entry name" value="NAD(P)-binding Rossmann-fold domains"/>
    <property type="match status" value="1"/>
</dbReference>
<evidence type="ECO:0000313" key="2">
    <source>
        <dbReference type="EMBL" id="PFG74318.1"/>
    </source>
</evidence>
<gene>
    <name evidence="2" type="ORF">A9A59_1537</name>
</gene>
<feature type="domain" description="CoA-binding" evidence="1">
    <location>
        <begin position="11"/>
        <end position="108"/>
    </location>
</feature>
<dbReference type="Pfam" id="PF13607">
    <property type="entry name" value="Succ_CoA_lig"/>
    <property type="match status" value="1"/>
</dbReference>
<evidence type="ECO:0000313" key="3">
    <source>
        <dbReference type="Proteomes" id="UP000223071"/>
    </source>
</evidence>
<dbReference type="InterPro" id="IPR003781">
    <property type="entry name" value="CoA-bd"/>
</dbReference>
<dbReference type="InterPro" id="IPR036291">
    <property type="entry name" value="NAD(P)-bd_dom_sf"/>
</dbReference>
<protein>
    <submittedName>
        <fullName evidence="2">Acyl-CoA synthetase (NDP forming)</fullName>
    </submittedName>
</protein>